<proteinExistence type="predicted"/>
<dbReference type="RefSeq" id="XP_056041673.1">
    <property type="nucleotide sequence ID" value="XM_056184615.1"/>
</dbReference>
<keyword evidence="1" id="KW-0812">Transmembrane</keyword>
<accession>A0AAD7QNB7</accession>
<name>A0AAD7QNB7_9ASCO</name>
<dbReference type="Proteomes" id="UP001217417">
    <property type="component" value="Unassembled WGS sequence"/>
</dbReference>
<evidence type="ECO:0000313" key="2">
    <source>
        <dbReference type="EMBL" id="KAJ8098223.1"/>
    </source>
</evidence>
<sequence>MDKAKSVWKLSVPIPTFQKVSVVFWTFALIIINIEIYAGCTIIFSVGHVCSCLLMLMHYCVFVPLGERWDSCAVKIFGCLEHQLGTVLLGAKKKLIMDTSLRSDFKADGTCHRYVRS</sequence>
<dbReference type="EMBL" id="JARPMG010000009">
    <property type="protein sequence ID" value="KAJ8098223.1"/>
    <property type="molecule type" value="Genomic_DNA"/>
</dbReference>
<gene>
    <name evidence="2" type="ORF">POJ06DRAFT_147352</name>
</gene>
<keyword evidence="1" id="KW-0472">Membrane</keyword>
<feature type="transmembrane region" description="Helical" evidence="1">
    <location>
        <begin position="20"/>
        <end position="38"/>
    </location>
</feature>
<organism evidence="2 3">
    <name type="scientific">Lipomyces tetrasporus</name>
    <dbReference type="NCBI Taxonomy" id="54092"/>
    <lineage>
        <taxon>Eukaryota</taxon>
        <taxon>Fungi</taxon>
        <taxon>Dikarya</taxon>
        <taxon>Ascomycota</taxon>
        <taxon>Saccharomycotina</taxon>
        <taxon>Lipomycetes</taxon>
        <taxon>Lipomycetales</taxon>
        <taxon>Lipomycetaceae</taxon>
        <taxon>Lipomyces</taxon>
    </lineage>
</organism>
<reference evidence="2" key="1">
    <citation type="submission" date="2023-03" db="EMBL/GenBank/DDBJ databases">
        <title>Near-Complete genome sequence of Lipomyces tetrasporous NRRL Y-64009, an oleaginous yeast capable of growing on lignocellulosic hydrolysates.</title>
        <authorList>
            <consortium name="Lawrence Berkeley National Laboratory"/>
            <person name="Jagtap S.S."/>
            <person name="Liu J.-J."/>
            <person name="Walukiewicz H.E."/>
            <person name="Pangilinan J."/>
            <person name="Lipzen A."/>
            <person name="Ahrendt S."/>
            <person name="Koriabine M."/>
            <person name="Cobaugh K."/>
            <person name="Salamov A."/>
            <person name="Yoshinaga Y."/>
            <person name="Ng V."/>
            <person name="Daum C."/>
            <person name="Grigoriev I.V."/>
            <person name="Slininger P.J."/>
            <person name="Dien B.S."/>
            <person name="Jin Y.-S."/>
            <person name="Rao C.V."/>
        </authorList>
    </citation>
    <scope>NUCLEOTIDE SEQUENCE</scope>
    <source>
        <strain evidence="2">NRRL Y-64009</strain>
    </source>
</reference>
<evidence type="ECO:0000313" key="3">
    <source>
        <dbReference type="Proteomes" id="UP001217417"/>
    </source>
</evidence>
<protein>
    <submittedName>
        <fullName evidence="2">Uncharacterized protein</fullName>
    </submittedName>
</protein>
<keyword evidence="1" id="KW-1133">Transmembrane helix</keyword>
<dbReference type="GeneID" id="80879781"/>
<feature type="transmembrane region" description="Helical" evidence="1">
    <location>
        <begin position="44"/>
        <end position="65"/>
    </location>
</feature>
<evidence type="ECO:0000256" key="1">
    <source>
        <dbReference type="SAM" id="Phobius"/>
    </source>
</evidence>
<keyword evidence="3" id="KW-1185">Reference proteome</keyword>
<dbReference type="AlphaFoldDB" id="A0AAD7QNB7"/>
<comment type="caution">
    <text evidence="2">The sequence shown here is derived from an EMBL/GenBank/DDBJ whole genome shotgun (WGS) entry which is preliminary data.</text>
</comment>